<dbReference type="EMBL" id="FOFU01000004">
    <property type="protein sequence ID" value="SEQ43919.1"/>
    <property type="molecule type" value="Genomic_DNA"/>
</dbReference>
<dbReference type="AlphaFoldDB" id="A0A1H9G1I7"/>
<organism evidence="1 2">
    <name type="scientific">Treponema bryantii</name>
    <dbReference type="NCBI Taxonomy" id="163"/>
    <lineage>
        <taxon>Bacteria</taxon>
        <taxon>Pseudomonadati</taxon>
        <taxon>Spirochaetota</taxon>
        <taxon>Spirochaetia</taxon>
        <taxon>Spirochaetales</taxon>
        <taxon>Treponemataceae</taxon>
        <taxon>Treponema</taxon>
    </lineage>
</organism>
<evidence type="ECO:0000313" key="2">
    <source>
        <dbReference type="Proteomes" id="UP000182360"/>
    </source>
</evidence>
<dbReference type="Proteomes" id="UP000182360">
    <property type="component" value="Unassembled WGS sequence"/>
</dbReference>
<protein>
    <submittedName>
        <fullName evidence="1">Uncharacterized protein</fullName>
    </submittedName>
</protein>
<gene>
    <name evidence="1" type="ORF">SAMN04487977_104246</name>
</gene>
<proteinExistence type="predicted"/>
<accession>A0A1H9G1I7</accession>
<sequence>MPTLSAKKEAYYLAVDNTDYPQNMKKYIKKLISNCATPEEIFQLTLFYLYNCQTA</sequence>
<reference evidence="1 2" key="1">
    <citation type="submission" date="2016-10" db="EMBL/GenBank/DDBJ databases">
        <authorList>
            <person name="de Groot N.N."/>
        </authorList>
    </citation>
    <scope>NUCLEOTIDE SEQUENCE [LARGE SCALE GENOMIC DNA]</scope>
    <source>
        <strain evidence="1 2">B25</strain>
    </source>
</reference>
<dbReference type="STRING" id="163.SAMN04487775_10990"/>
<evidence type="ECO:0000313" key="1">
    <source>
        <dbReference type="EMBL" id="SEQ43919.1"/>
    </source>
</evidence>
<dbReference type="RefSeq" id="WP_177177736.1">
    <property type="nucleotide sequence ID" value="NZ_AP025286.1"/>
</dbReference>
<keyword evidence="2" id="KW-1185">Reference proteome</keyword>
<name>A0A1H9G1I7_9SPIR</name>